<dbReference type="RefSeq" id="WP_078176903.1">
    <property type="nucleotide sequence ID" value="NZ_MUAI01000030.1"/>
</dbReference>
<dbReference type="Proteomes" id="UP000190696">
    <property type="component" value="Unassembled WGS sequence"/>
</dbReference>
<protein>
    <submittedName>
        <fullName evidence="1">Recombinase RmuC</fullName>
    </submittedName>
</protein>
<dbReference type="InterPro" id="IPR027417">
    <property type="entry name" value="P-loop_NTPase"/>
</dbReference>
<dbReference type="EMBL" id="MUAI01000030">
    <property type="protein sequence ID" value="OOR03983.1"/>
    <property type="molecule type" value="Genomic_DNA"/>
</dbReference>
<dbReference type="Pfam" id="PF12846">
    <property type="entry name" value="AAA_10"/>
    <property type="match status" value="1"/>
</dbReference>
<reference evidence="1 2" key="1">
    <citation type="submission" date="2017-01" db="EMBL/GenBank/DDBJ databases">
        <title>Bacillus cereus isolates.</title>
        <authorList>
            <person name="Beno S.M."/>
        </authorList>
    </citation>
    <scope>NUCLEOTIDE SEQUENCE [LARGE SCALE GENOMIC DNA]</scope>
    <source>
        <strain evidence="1 2">FSL W7-1108</strain>
    </source>
</reference>
<dbReference type="InterPro" id="IPR051162">
    <property type="entry name" value="T4SS_component"/>
</dbReference>
<dbReference type="InterPro" id="IPR016628">
    <property type="entry name" value="ATPase_SAG2001_prd"/>
</dbReference>
<dbReference type="Gene3D" id="3.40.50.300">
    <property type="entry name" value="P-loop containing nucleotide triphosphate hydrolases"/>
    <property type="match status" value="2"/>
</dbReference>
<evidence type="ECO:0000313" key="1">
    <source>
        <dbReference type="EMBL" id="OOR03983.1"/>
    </source>
</evidence>
<accession>A0A1S9T1U7</accession>
<dbReference type="PANTHER" id="PTHR30121:SF6">
    <property type="entry name" value="SLR6007 PROTEIN"/>
    <property type="match status" value="1"/>
</dbReference>
<dbReference type="AlphaFoldDB" id="A0A1S9T1U7"/>
<dbReference type="PIRSF" id="PIRSF015040">
    <property type="entry name" value="ATPase_SAG2001_prd"/>
    <property type="match status" value="1"/>
</dbReference>
<organism evidence="1 2">
    <name type="scientific">Bacillus mycoides</name>
    <dbReference type="NCBI Taxonomy" id="1405"/>
    <lineage>
        <taxon>Bacteria</taxon>
        <taxon>Bacillati</taxon>
        <taxon>Bacillota</taxon>
        <taxon>Bacilli</taxon>
        <taxon>Bacillales</taxon>
        <taxon>Bacillaceae</taxon>
        <taxon>Bacillus</taxon>
        <taxon>Bacillus cereus group</taxon>
    </lineage>
</organism>
<sequence length="860" mass="98669">MLKSMKRNPLKHIEKNLAFSIDGRCSSVYEVNGFGYDHKDESTKKAYYRNQLALFTHQEYDVQFLVIPRTTDCDEIIDQHIATLKGPTAPTGHFFFEQVKKYLRNSSLAKESMEYRFYVLVQMNQAKKERKIINPVVESVKFLKKMKEGFTQTAHNVSGLGATDILEEEIESYLETEELVYHQVRSAFQNTKRANPTSIRFLFQHNFTRGMTEPVHNKQWKVGSTLEMENEQGETVRVRRPDLQKMIQLTDCIIDESPGRSLVLEQQNEQGEIETAHVAFLAMKSMPEASVFPGGEWIYRLQSQALKFPVEMSIRAHHLENQMVTKKLTNSEMELEDQQKQAMMGRGSKDMTIERKRQGVRIVKDRFETSGAPGYELSVLFCVYAHDAKTLQTRIEALKTEYRKMKIELVNPYGDQLAYFYEFLPGSKRYNKDFKLFVEPGILAQGMFGATTQIGDNQGFYFAKTKKLNRPVFIRPDLAAKALEYIITEFESLSVMFAGQTGKGKSFLMNLLAFWIVLSGGRAFIVDPKGDRGKWSKLLPGFNKPEMGFLEIWTLGKEKEDAGCLDPFRISATTEDAKSLALEVLTSLSEVGLNDTRYDYLYKAIEIVAEEEDACLTLVRVELEKMKLNENLLPTEREQLNALTNRLATLESIQLGDLLFGKPGQNYRVISLERPLQVVQIQHLQIPKGDPHKNESVTDKLSRSILVTLGAFAKSMMHSDREVFKIYMLDEASSMLKNREGGRISDKIIREGRYHNMGLYSGTQNASDYNSENREIANVGMKFCFSLKHDDEAKEMLKYYNLPITEENVRMLRELRRGEALFQDIYGRTAIVDIDPVFEELAHAFDSSTKTDEERSMQMA</sequence>
<proteinExistence type="predicted"/>
<gene>
    <name evidence="1" type="ORF">BW900_24180</name>
</gene>
<name>A0A1S9T1U7_BACMY</name>
<dbReference type="SUPFAM" id="SSF52540">
    <property type="entry name" value="P-loop containing nucleoside triphosphate hydrolases"/>
    <property type="match status" value="1"/>
</dbReference>
<comment type="caution">
    <text evidence="1">The sequence shown here is derived from an EMBL/GenBank/DDBJ whole genome shotgun (WGS) entry which is preliminary data.</text>
</comment>
<evidence type="ECO:0000313" key="2">
    <source>
        <dbReference type="Proteomes" id="UP000190696"/>
    </source>
</evidence>
<dbReference type="PANTHER" id="PTHR30121">
    <property type="entry name" value="UNCHARACTERIZED PROTEIN YJGR-RELATED"/>
    <property type="match status" value="1"/>
</dbReference>